<reference evidence="3 7" key="1">
    <citation type="journal article" date="2016" name="Environ. Microbiol.">
        <title>Genomic resolution of a cold subsurface aquifer community provides metabolic insights for novel microbes adapted to high CO concentrations.</title>
        <authorList>
            <person name="Probst A.J."/>
            <person name="Castelle C.J."/>
            <person name="Singh A."/>
            <person name="Brown C.T."/>
            <person name="Anantharaman K."/>
            <person name="Sharon I."/>
            <person name="Hug L.A."/>
            <person name="Burstein D."/>
            <person name="Emerson J.B."/>
            <person name="Thomas B.C."/>
            <person name="Banfield J.F."/>
        </authorList>
    </citation>
    <scope>NUCLEOTIDE SEQUENCE [LARGE SCALE GENOMIC DNA]</scope>
    <source>
        <strain evidence="3">CG2_30_33_13</strain>
    </source>
</reference>
<sequence length="139" mass="15354">MIKLNLKKGLKGAAQTIVNEENSAERFANPRLPAFATPMLVSLMDIAAINAVEKYLPEGYISVGTKISITHLAPTPLGMSVTAEATLTDVYKNKLTFEVKAYDEIEKIGEGLIERYIIDLDNFTKKMLSTKGKKQEGEF</sequence>
<accession>A0A1J5GD81</accession>
<dbReference type="Proteomes" id="UP000230646">
    <property type="component" value="Unassembled WGS sequence"/>
</dbReference>
<dbReference type="EMBL" id="MNYY01000087">
    <property type="protein sequence ID" value="OIP70244.1"/>
    <property type="molecule type" value="Genomic_DNA"/>
</dbReference>
<dbReference type="Pfam" id="PF22636">
    <property type="entry name" value="FlK"/>
    <property type="match status" value="1"/>
</dbReference>
<dbReference type="STRING" id="1805029.AUK42_04345"/>
<organism evidence="3 7">
    <name type="scientific">Candidatus Infernicultor aquiphilus</name>
    <dbReference type="NCBI Taxonomy" id="1805029"/>
    <lineage>
        <taxon>Bacteria</taxon>
        <taxon>Pseudomonadati</taxon>
        <taxon>Atribacterota</taxon>
        <taxon>Candidatus Phoenicimicrobiia</taxon>
        <taxon>Candidatus Pheonicimicrobiales</taxon>
        <taxon>Candidatus Phoenicimicrobiaceae</taxon>
        <taxon>Candidatus Infernicultor</taxon>
    </lineage>
</organism>
<dbReference type="Proteomes" id="UP000228560">
    <property type="component" value="Unassembled WGS sequence"/>
</dbReference>
<dbReference type="Proteomes" id="UP000182763">
    <property type="component" value="Unassembled WGS sequence"/>
</dbReference>
<accession>A0A2M7KBA6</accession>
<protein>
    <recommendedName>
        <fullName evidence="2">Fluoroacetyl-CoA-specific thioesterase-like domain-containing protein</fullName>
    </recommendedName>
</protein>
<dbReference type="Gene3D" id="3.10.129.10">
    <property type="entry name" value="Hotdog Thioesterase"/>
    <property type="match status" value="1"/>
</dbReference>
<dbReference type="InterPro" id="IPR025540">
    <property type="entry name" value="FlK"/>
</dbReference>
<evidence type="ECO:0000313" key="5">
    <source>
        <dbReference type="EMBL" id="PIY33252.1"/>
    </source>
</evidence>
<dbReference type="RefSeq" id="WP_406607089.1">
    <property type="nucleotide sequence ID" value="NZ_PFKO01000103.1"/>
</dbReference>
<name>A0A1J5GD81_9BACT</name>
<comment type="caution">
    <text evidence="3">The sequence shown here is derived from an EMBL/GenBank/DDBJ whole genome shotgun (WGS) entry which is preliminary data.</text>
</comment>
<dbReference type="EMBL" id="PFKO01000103">
    <property type="protein sequence ID" value="PIY33252.1"/>
    <property type="molecule type" value="Genomic_DNA"/>
</dbReference>
<feature type="binding site" evidence="1">
    <location>
        <position position="115"/>
    </location>
    <ligand>
        <name>substrate</name>
    </ligand>
</feature>
<gene>
    <name evidence="3" type="ORF">AUK42_04345</name>
    <name evidence="6" type="ORF">CO097_07245</name>
    <name evidence="5" type="ORF">COZ07_02855</name>
    <name evidence="4" type="ORF">COZ58_00070</name>
</gene>
<dbReference type="PANTHER" id="PTHR36934">
    <property type="entry name" value="BLR0278 PROTEIN"/>
    <property type="match status" value="1"/>
</dbReference>
<evidence type="ECO:0000313" key="3">
    <source>
        <dbReference type="EMBL" id="OIP70244.1"/>
    </source>
</evidence>
<evidence type="ECO:0000313" key="9">
    <source>
        <dbReference type="Proteomes" id="UP000230646"/>
    </source>
</evidence>
<accession>A0A2M8C9N8</accession>
<evidence type="ECO:0000259" key="2">
    <source>
        <dbReference type="Pfam" id="PF22636"/>
    </source>
</evidence>
<evidence type="ECO:0000313" key="4">
    <source>
        <dbReference type="EMBL" id="PIX35405.1"/>
    </source>
</evidence>
<feature type="domain" description="Fluoroacetyl-CoA-specific thioesterase-like" evidence="2">
    <location>
        <begin position="18"/>
        <end position="119"/>
    </location>
</feature>
<proteinExistence type="predicted"/>
<dbReference type="PIRSF" id="PIRSF014972">
    <property type="entry name" value="FlK"/>
    <property type="match status" value="1"/>
</dbReference>
<dbReference type="PANTHER" id="PTHR36934:SF1">
    <property type="entry name" value="THIOESTERASE DOMAIN-CONTAINING PROTEIN"/>
    <property type="match status" value="1"/>
</dbReference>
<dbReference type="InterPro" id="IPR029069">
    <property type="entry name" value="HotDog_dom_sf"/>
</dbReference>
<reference evidence="4" key="2">
    <citation type="submission" date="2017-09" db="EMBL/GenBank/DDBJ databases">
        <title>Depth-based differentiation of microbial function through sediment-hosted aquifers and enrichment of novel symbionts in the deep terrestrial subsurface.</title>
        <authorList>
            <person name="Probst A.J."/>
            <person name="Ladd B."/>
            <person name="Jarett J.K."/>
            <person name="Geller-Mcgrath D.E."/>
            <person name="Sieber C.M.K."/>
            <person name="Emerson J.B."/>
            <person name="Anantharaman K."/>
            <person name="Thomas B.C."/>
            <person name="Malmstrom R."/>
            <person name="Stieglmeier M."/>
            <person name="Klingl A."/>
            <person name="Woyke T."/>
            <person name="Ryan C.M."/>
            <person name="Banfield J.F."/>
        </authorList>
    </citation>
    <scope>NUCLEOTIDE SEQUENCE</scope>
    <source>
        <strain evidence="4">CG_4_8_14_3_um_filter_34_18</strain>
    </source>
</reference>
<reference evidence="8 9" key="3">
    <citation type="submission" date="2017-09" db="EMBL/GenBank/DDBJ databases">
        <title>Depth-based differentiation of microbial function through sediment-hosted aquifers and enrichment of novel symbionts in the deep terrestrial subsurface.</title>
        <authorList>
            <person name="Probst A.J."/>
            <person name="Ladd B."/>
            <person name="Jarett J.K."/>
            <person name="Geller-Mcgrath D.E."/>
            <person name="Sieber C.M."/>
            <person name="Emerson J.B."/>
            <person name="Anantharaman K."/>
            <person name="Thomas B.C."/>
            <person name="Malmstrom R."/>
            <person name="Stieglmeier M."/>
            <person name="Klingl A."/>
            <person name="Woyke T."/>
            <person name="Ryan C.M."/>
            <person name="Banfield J.F."/>
        </authorList>
    </citation>
    <scope>NUCLEOTIDE SEQUENCE [LARGE SCALE GENOMIC DNA]</scope>
    <source>
        <strain evidence="5">CG_4_10_14_3_um_filter_34_13</strain>
        <strain evidence="6">CG_4_9_14_3_um_filter_33_16</strain>
    </source>
</reference>
<dbReference type="AlphaFoldDB" id="A0A1J5GD81"/>
<feature type="binding site" evidence="1">
    <location>
        <position position="64"/>
    </location>
    <ligand>
        <name>CoA</name>
        <dbReference type="ChEBI" id="CHEBI:57287"/>
    </ligand>
</feature>
<dbReference type="InterPro" id="IPR054485">
    <property type="entry name" value="FlK-like_dom"/>
</dbReference>
<evidence type="ECO:0000313" key="8">
    <source>
        <dbReference type="Proteomes" id="UP000228560"/>
    </source>
</evidence>
<evidence type="ECO:0000313" key="7">
    <source>
        <dbReference type="Proteomes" id="UP000182763"/>
    </source>
</evidence>
<accession>A0A2M7PSE4</accession>
<dbReference type="EMBL" id="PFIP01000003">
    <property type="protein sequence ID" value="PIX35405.1"/>
    <property type="molecule type" value="Genomic_DNA"/>
</dbReference>
<dbReference type="SUPFAM" id="SSF54637">
    <property type="entry name" value="Thioesterase/thiol ester dehydrase-isomerase"/>
    <property type="match status" value="1"/>
</dbReference>
<evidence type="ECO:0000256" key="1">
    <source>
        <dbReference type="PIRSR" id="PIRSR014972-2"/>
    </source>
</evidence>
<evidence type="ECO:0000313" key="6">
    <source>
        <dbReference type="EMBL" id="PJB55738.1"/>
    </source>
</evidence>
<dbReference type="Proteomes" id="UP000231493">
    <property type="component" value="Unassembled WGS sequence"/>
</dbReference>
<dbReference type="EMBL" id="PFTV01000183">
    <property type="protein sequence ID" value="PJB55738.1"/>
    <property type="molecule type" value="Genomic_DNA"/>
</dbReference>
<feature type="binding site" evidence="1">
    <location>
        <position position="64"/>
    </location>
    <ligand>
        <name>substrate</name>
    </ligand>
</feature>